<evidence type="ECO:0000313" key="11">
    <source>
        <dbReference type="Ensembl" id="ENSLACP00000005702.2"/>
    </source>
</evidence>
<keyword evidence="5" id="KW-0378">Hydrolase</keyword>
<evidence type="ECO:0000256" key="4">
    <source>
        <dbReference type="ARBA" id="ARBA00022490"/>
    </source>
</evidence>
<reference evidence="11" key="3">
    <citation type="submission" date="2025-09" db="UniProtKB">
        <authorList>
            <consortium name="Ensembl"/>
        </authorList>
    </citation>
    <scope>IDENTIFICATION</scope>
</reference>
<dbReference type="Proteomes" id="UP000008672">
    <property type="component" value="Unassembled WGS sequence"/>
</dbReference>
<reference evidence="11" key="2">
    <citation type="submission" date="2025-08" db="UniProtKB">
        <authorList>
            <consortium name="Ensembl"/>
        </authorList>
    </citation>
    <scope>IDENTIFICATION</scope>
</reference>
<dbReference type="CTD" id="127018"/>
<dbReference type="RefSeq" id="XP_005998463.1">
    <property type="nucleotide sequence ID" value="XM_005998401.3"/>
</dbReference>
<dbReference type="eggNOG" id="KOG2112">
    <property type="taxonomic scope" value="Eukaryota"/>
</dbReference>
<evidence type="ECO:0000256" key="9">
    <source>
        <dbReference type="ARBA" id="ARBA00073902"/>
    </source>
</evidence>
<dbReference type="EMBL" id="AFYH01092767">
    <property type="status" value="NOT_ANNOTATED_CDS"/>
    <property type="molecule type" value="Genomic_DNA"/>
</dbReference>
<dbReference type="Gene3D" id="3.40.50.1820">
    <property type="entry name" value="alpha/beta hydrolase"/>
    <property type="match status" value="1"/>
</dbReference>
<sequence>MASVLKLRQFAVAPTGTHRASLIFLHGSGDTGQGVRSWIRDILKKELVFQHIKVIYPTAPSRPYTPMKGALSNVWFDRYKISNDCPEHLESIDSMSQILSSLVDEEVKAGISKDKIIIGGFSMGGAMAMHLAYRYNQQVAGVFALSSFLTKDSIVYQVLQNCKASLPELYQCQGEADELALYSWGEETNARLKSLGVTATFHSFPDLHHEMCRTELENLKIWILKKLPLDTH</sequence>
<dbReference type="STRING" id="7897.ENSLACP00000005702"/>
<evidence type="ECO:0000313" key="12">
    <source>
        <dbReference type="Proteomes" id="UP000008672"/>
    </source>
</evidence>
<dbReference type="AlphaFoldDB" id="H3A7T1"/>
<dbReference type="Bgee" id="ENSLACG00000005066">
    <property type="expression patterns" value="Expressed in chordate pharynx and 6 other cell types or tissues"/>
</dbReference>
<comment type="catalytic activity">
    <reaction evidence="7">
        <text>S-hexadecanoyl-L-cysteinyl-[protein] + H2O = L-cysteinyl-[protein] + hexadecanoate + H(+)</text>
        <dbReference type="Rhea" id="RHEA:19233"/>
        <dbReference type="Rhea" id="RHEA-COMP:10131"/>
        <dbReference type="Rhea" id="RHEA-COMP:11032"/>
        <dbReference type="ChEBI" id="CHEBI:7896"/>
        <dbReference type="ChEBI" id="CHEBI:15377"/>
        <dbReference type="ChEBI" id="CHEBI:15378"/>
        <dbReference type="ChEBI" id="CHEBI:29950"/>
        <dbReference type="ChEBI" id="CHEBI:74151"/>
        <dbReference type="EC" id="3.1.2.22"/>
    </reaction>
    <physiologicalReaction direction="left-to-right" evidence="7">
        <dbReference type="Rhea" id="RHEA:19234"/>
    </physiologicalReaction>
</comment>
<dbReference type="GO" id="GO:0008474">
    <property type="term" value="F:palmitoyl-(protein) hydrolase activity"/>
    <property type="evidence" value="ECO:0007669"/>
    <property type="project" value="UniProtKB-EC"/>
</dbReference>
<name>H3A7T1_LATCH</name>
<dbReference type="InterPro" id="IPR050565">
    <property type="entry name" value="LYPA1-2/EST-like"/>
</dbReference>
<evidence type="ECO:0000256" key="6">
    <source>
        <dbReference type="ARBA" id="ARBA00022990"/>
    </source>
</evidence>
<dbReference type="GeneTree" id="ENSGT00940000159171"/>
<dbReference type="GO" id="GO:0005829">
    <property type="term" value="C:cytosol"/>
    <property type="evidence" value="ECO:0007669"/>
    <property type="project" value="UniProtKB-SubCell"/>
</dbReference>
<dbReference type="EC" id="3.1.2.22" evidence="3"/>
<evidence type="ECO:0000256" key="5">
    <source>
        <dbReference type="ARBA" id="ARBA00022801"/>
    </source>
</evidence>
<dbReference type="Ensembl" id="ENSLACT00000005751.2">
    <property type="protein sequence ID" value="ENSLACP00000005702.2"/>
    <property type="gene ID" value="ENSLACG00000005066.2"/>
</dbReference>
<dbReference type="GeneID" id="102352043"/>
<dbReference type="KEGG" id="lcm:102352043"/>
<dbReference type="OrthoDB" id="2418081at2759"/>
<gene>
    <name evidence="11" type="primary">LYPLAL1</name>
</gene>
<evidence type="ECO:0000256" key="8">
    <source>
        <dbReference type="ARBA" id="ARBA00057451"/>
    </source>
</evidence>
<dbReference type="InterPro" id="IPR029058">
    <property type="entry name" value="AB_hydrolase_fold"/>
</dbReference>
<dbReference type="HOGENOM" id="CLU_049413_3_6_1"/>
<dbReference type="SUPFAM" id="SSF53474">
    <property type="entry name" value="alpha/beta-Hydrolases"/>
    <property type="match status" value="1"/>
</dbReference>
<keyword evidence="6" id="KW-0007">Acetylation</keyword>
<protein>
    <recommendedName>
        <fullName evidence="9">Lysophospholipase-like protein 1</fullName>
        <ecNumber evidence="3">3.1.2.22</ecNumber>
    </recommendedName>
</protein>
<dbReference type="FunCoup" id="H3A7T1">
    <property type="interactions" value="722"/>
</dbReference>
<keyword evidence="12" id="KW-1185">Reference proteome</keyword>
<feature type="domain" description="Phospholipase/carboxylesterase/thioesterase" evidence="10">
    <location>
        <begin position="12"/>
        <end position="223"/>
    </location>
</feature>
<dbReference type="OMA" id="LEYPHIK"/>
<dbReference type="Pfam" id="PF02230">
    <property type="entry name" value="Abhydrolase_2"/>
    <property type="match status" value="1"/>
</dbReference>
<comment type="similarity">
    <text evidence="2">Belongs to the AB hydrolase superfamily. AB hydrolase 2 family.</text>
</comment>
<evidence type="ECO:0000256" key="7">
    <source>
        <dbReference type="ARBA" id="ARBA00047409"/>
    </source>
</evidence>
<reference evidence="12" key="1">
    <citation type="submission" date="2011-08" db="EMBL/GenBank/DDBJ databases">
        <title>The draft genome of Latimeria chalumnae.</title>
        <authorList>
            <person name="Di Palma F."/>
            <person name="Alfoldi J."/>
            <person name="Johnson J."/>
            <person name="Berlin A."/>
            <person name="Gnerre S."/>
            <person name="Jaffe D."/>
            <person name="MacCallum I."/>
            <person name="Young S."/>
            <person name="Walker B.J."/>
            <person name="Lander E."/>
            <person name="Lindblad-Toh K."/>
        </authorList>
    </citation>
    <scope>NUCLEOTIDE SEQUENCE [LARGE SCALE GENOMIC DNA]</scope>
    <source>
        <strain evidence="12">Wild caught</strain>
    </source>
</reference>
<comment type="function">
    <text evidence="8">Palmitoyl thioesterase that catalyzes depalmitoylation of CGAS and KCNMA1. Acts as a regulator of innate immunity by mediating depalmitoylation of CGAS, thereby preventing CGAS homodimerization and cyclic GMP-AMP synthase activity. Does not exhibit phospholipase nor triacylglycerol lipase activity, able to hydrolyze only short chain substrates due to its shallow active site.</text>
</comment>
<dbReference type="EMBL" id="AFYH01092766">
    <property type="status" value="NOT_ANNOTATED_CDS"/>
    <property type="molecule type" value="Genomic_DNA"/>
</dbReference>
<evidence type="ECO:0000259" key="10">
    <source>
        <dbReference type="Pfam" id="PF02230"/>
    </source>
</evidence>
<comment type="subcellular location">
    <subcellularLocation>
        <location evidence="1">Cytoplasm</location>
        <location evidence="1">Cytosol</location>
    </subcellularLocation>
</comment>
<accession>H3A7T1</accession>
<organism evidence="11 12">
    <name type="scientific">Latimeria chalumnae</name>
    <name type="common">Coelacanth</name>
    <dbReference type="NCBI Taxonomy" id="7897"/>
    <lineage>
        <taxon>Eukaryota</taxon>
        <taxon>Metazoa</taxon>
        <taxon>Chordata</taxon>
        <taxon>Craniata</taxon>
        <taxon>Vertebrata</taxon>
        <taxon>Euteleostomi</taxon>
        <taxon>Coelacanthiformes</taxon>
        <taxon>Coelacanthidae</taxon>
        <taxon>Latimeria</taxon>
    </lineage>
</organism>
<dbReference type="GO" id="GO:0052689">
    <property type="term" value="F:carboxylic ester hydrolase activity"/>
    <property type="evidence" value="ECO:0007669"/>
    <property type="project" value="TreeGrafter"/>
</dbReference>
<dbReference type="FunFam" id="3.40.50.1820:FF:000139">
    <property type="entry name" value="lysophospholipase-like protein 1"/>
    <property type="match status" value="1"/>
</dbReference>
<evidence type="ECO:0000256" key="1">
    <source>
        <dbReference type="ARBA" id="ARBA00004514"/>
    </source>
</evidence>
<dbReference type="PANTHER" id="PTHR10655:SF17">
    <property type="entry name" value="LYSOPHOSPHOLIPASE-LIKE PROTEIN 1"/>
    <property type="match status" value="1"/>
</dbReference>
<dbReference type="PANTHER" id="PTHR10655">
    <property type="entry name" value="LYSOPHOSPHOLIPASE-RELATED"/>
    <property type="match status" value="1"/>
</dbReference>
<dbReference type="InParanoid" id="H3A7T1"/>
<dbReference type="InterPro" id="IPR003140">
    <property type="entry name" value="PLipase/COase/thioEstase"/>
</dbReference>
<keyword evidence="4" id="KW-0963">Cytoplasm</keyword>
<evidence type="ECO:0000256" key="3">
    <source>
        <dbReference type="ARBA" id="ARBA00012423"/>
    </source>
</evidence>
<dbReference type="EMBL" id="AFYH01092768">
    <property type="status" value="NOT_ANNOTATED_CDS"/>
    <property type="molecule type" value="Genomic_DNA"/>
</dbReference>
<evidence type="ECO:0000256" key="2">
    <source>
        <dbReference type="ARBA" id="ARBA00006499"/>
    </source>
</evidence>
<proteinExistence type="inferred from homology"/>